<dbReference type="InterPro" id="IPR050223">
    <property type="entry name" value="D-isomer_2-hydroxyacid_DH"/>
</dbReference>
<sequence>MDISDEPPERMRADSDATAGATTLRRPRTALAMDPSHVESVFPPDVRARLLTTAELLCPGPVTDFSSAAARSVLAEVDVLVTGWGCPEIGTEALDAAPNLRAVIHAAGTVKTFLSPEVHSRGIVVSSAAAANAVPVAEFAFAAIVFGAKRAFSLAGSFRSRRTHRTPADLAAHPWLGTHRLTVGIIGASYTGRRLLGMLGMLDATVLLYDPYVSRAEAEREGWTLVDLDILAATSDVVSIHAPHTPDTHHLLDRRLLDLMRPGTVVVNTARGALVDTDALTEQLVAGRLDAVLDVTSPEPLPPDHPLWTLPNVFLTPHLAGALGNEVGRLGALAVDELARYARGEPFLYPVRHEDLARRA</sequence>
<evidence type="ECO:0000256" key="2">
    <source>
        <dbReference type="ARBA" id="ARBA00023027"/>
    </source>
</evidence>
<gene>
    <name evidence="5" type="ORF">R2D22_00860</name>
</gene>
<proteinExistence type="predicted"/>
<dbReference type="InterPro" id="IPR006140">
    <property type="entry name" value="D-isomer_DH_NAD-bd"/>
</dbReference>
<dbReference type="Gene3D" id="3.40.50.720">
    <property type="entry name" value="NAD(P)-binding Rossmann-like Domain"/>
    <property type="match status" value="2"/>
</dbReference>
<dbReference type="SUPFAM" id="SSF52283">
    <property type="entry name" value="Formate/glycerate dehydrogenase catalytic domain-like"/>
    <property type="match status" value="1"/>
</dbReference>
<dbReference type="Pfam" id="PF02826">
    <property type="entry name" value="2-Hacid_dh_C"/>
    <property type="match status" value="1"/>
</dbReference>
<dbReference type="PANTHER" id="PTHR10996:SF178">
    <property type="entry name" value="2-HYDROXYACID DEHYDROGENASE YGL185C-RELATED"/>
    <property type="match status" value="1"/>
</dbReference>
<protein>
    <submittedName>
        <fullName evidence="5">Hydroxyacid dehydrogenase</fullName>
    </submittedName>
</protein>
<dbReference type="CDD" id="cd12167">
    <property type="entry name" value="2-Hacid_dh_8"/>
    <property type="match status" value="1"/>
</dbReference>
<dbReference type="PANTHER" id="PTHR10996">
    <property type="entry name" value="2-HYDROXYACID DEHYDROGENASE-RELATED"/>
    <property type="match status" value="1"/>
</dbReference>
<dbReference type="Proteomes" id="UP001301731">
    <property type="component" value="Chromosome"/>
</dbReference>
<feature type="domain" description="D-isomer specific 2-hydroxyacid dehydrogenase NAD-binding" evidence="4">
    <location>
        <begin position="174"/>
        <end position="320"/>
    </location>
</feature>
<evidence type="ECO:0000256" key="3">
    <source>
        <dbReference type="SAM" id="MobiDB-lite"/>
    </source>
</evidence>
<keyword evidence="6" id="KW-1185">Reference proteome</keyword>
<reference evidence="5 6" key="1">
    <citation type="submission" date="2023-10" db="EMBL/GenBank/DDBJ databases">
        <title>The genome sequence of Streptomyces sp. HUAS YS2.</title>
        <authorList>
            <person name="Mo P."/>
        </authorList>
    </citation>
    <scope>NUCLEOTIDE SEQUENCE [LARGE SCALE GENOMIC DNA]</scope>
    <source>
        <strain evidence="5 6">HUAS YS2</strain>
    </source>
</reference>
<evidence type="ECO:0000259" key="4">
    <source>
        <dbReference type="Pfam" id="PF02826"/>
    </source>
</evidence>
<dbReference type="PROSITE" id="PS00671">
    <property type="entry name" value="D_2_HYDROXYACID_DH_3"/>
    <property type="match status" value="1"/>
</dbReference>
<keyword evidence="1" id="KW-0560">Oxidoreductase</keyword>
<name>A0ABZ0M438_9ACTN</name>
<dbReference type="InterPro" id="IPR029753">
    <property type="entry name" value="D-isomer_DH_CS"/>
</dbReference>
<evidence type="ECO:0000313" key="5">
    <source>
        <dbReference type="EMBL" id="WOX26502.1"/>
    </source>
</evidence>
<dbReference type="SUPFAM" id="SSF51735">
    <property type="entry name" value="NAD(P)-binding Rossmann-fold domains"/>
    <property type="match status" value="1"/>
</dbReference>
<feature type="region of interest" description="Disordered" evidence="3">
    <location>
        <begin position="1"/>
        <end position="21"/>
    </location>
</feature>
<evidence type="ECO:0000313" key="6">
    <source>
        <dbReference type="Proteomes" id="UP001301731"/>
    </source>
</evidence>
<dbReference type="EMBL" id="CP137573">
    <property type="protein sequence ID" value="WOX26502.1"/>
    <property type="molecule type" value="Genomic_DNA"/>
</dbReference>
<evidence type="ECO:0000256" key="1">
    <source>
        <dbReference type="ARBA" id="ARBA00023002"/>
    </source>
</evidence>
<accession>A0ABZ0M438</accession>
<dbReference type="InterPro" id="IPR036291">
    <property type="entry name" value="NAD(P)-bd_dom_sf"/>
</dbReference>
<organism evidence="5 6">
    <name type="scientific">Streptomyces solicathayae</name>
    <dbReference type="NCBI Taxonomy" id="3081768"/>
    <lineage>
        <taxon>Bacteria</taxon>
        <taxon>Bacillati</taxon>
        <taxon>Actinomycetota</taxon>
        <taxon>Actinomycetes</taxon>
        <taxon>Kitasatosporales</taxon>
        <taxon>Streptomycetaceae</taxon>
        <taxon>Streptomyces</taxon>
    </lineage>
</organism>
<keyword evidence="2" id="KW-0520">NAD</keyword>